<evidence type="ECO:0000313" key="4">
    <source>
        <dbReference type="Proteomes" id="UP000275078"/>
    </source>
</evidence>
<feature type="transmembrane region" description="Helical" evidence="2">
    <location>
        <begin position="7"/>
        <end position="24"/>
    </location>
</feature>
<keyword evidence="4" id="KW-1185">Reference proteome</keyword>
<accession>A0A3N4I0H5</accession>
<feature type="compositionally biased region" description="Low complexity" evidence="1">
    <location>
        <begin position="90"/>
        <end position="108"/>
    </location>
</feature>
<dbReference type="AlphaFoldDB" id="A0A3N4I0H5"/>
<proteinExistence type="predicted"/>
<gene>
    <name evidence="3" type="ORF">BJ508DRAFT_308803</name>
</gene>
<evidence type="ECO:0000256" key="1">
    <source>
        <dbReference type="SAM" id="MobiDB-lite"/>
    </source>
</evidence>
<dbReference type="Proteomes" id="UP000275078">
    <property type="component" value="Unassembled WGS sequence"/>
</dbReference>
<evidence type="ECO:0000313" key="3">
    <source>
        <dbReference type="EMBL" id="RPA78896.1"/>
    </source>
</evidence>
<keyword evidence="2" id="KW-0472">Membrane</keyword>
<name>A0A3N4I0H5_ASCIM</name>
<organism evidence="3 4">
    <name type="scientific">Ascobolus immersus RN42</name>
    <dbReference type="NCBI Taxonomy" id="1160509"/>
    <lineage>
        <taxon>Eukaryota</taxon>
        <taxon>Fungi</taxon>
        <taxon>Dikarya</taxon>
        <taxon>Ascomycota</taxon>
        <taxon>Pezizomycotina</taxon>
        <taxon>Pezizomycetes</taxon>
        <taxon>Pezizales</taxon>
        <taxon>Ascobolaceae</taxon>
        <taxon>Ascobolus</taxon>
    </lineage>
</organism>
<reference evidence="3 4" key="1">
    <citation type="journal article" date="2018" name="Nat. Ecol. Evol.">
        <title>Pezizomycetes genomes reveal the molecular basis of ectomycorrhizal truffle lifestyle.</title>
        <authorList>
            <person name="Murat C."/>
            <person name="Payen T."/>
            <person name="Noel B."/>
            <person name="Kuo A."/>
            <person name="Morin E."/>
            <person name="Chen J."/>
            <person name="Kohler A."/>
            <person name="Krizsan K."/>
            <person name="Balestrini R."/>
            <person name="Da Silva C."/>
            <person name="Montanini B."/>
            <person name="Hainaut M."/>
            <person name="Levati E."/>
            <person name="Barry K.W."/>
            <person name="Belfiori B."/>
            <person name="Cichocki N."/>
            <person name="Clum A."/>
            <person name="Dockter R.B."/>
            <person name="Fauchery L."/>
            <person name="Guy J."/>
            <person name="Iotti M."/>
            <person name="Le Tacon F."/>
            <person name="Lindquist E.A."/>
            <person name="Lipzen A."/>
            <person name="Malagnac F."/>
            <person name="Mello A."/>
            <person name="Molinier V."/>
            <person name="Miyauchi S."/>
            <person name="Poulain J."/>
            <person name="Riccioni C."/>
            <person name="Rubini A."/>
            <person name="Sitrit Y."/>
            <person name="Splivallo R."/>
            <person name="Traeger S."/>
            <person name="Wang M."/>
            <person name="Zifcakova L."/>
            <person name="Wipf D."/>
            <person name="Zambonelli A."/>
            <person name="Paolocci F."/>
            <person name="Nowrousian M."/>
            <person name="Ottonello S."/>
            <person name="Baldrian P."/>
            <person name="Spatafora J.W."/>
            <person name="Henrissat B."/>
            <person name="Nagy L.G."/>
            <person name="Aury J.M."/>
            <person name="Wincker P."/>
            <person name="Grigoriev I.V."/>
            <person name="Bonfante P."/>
            <person name="Martin F.M."/>
        </authorList>
    </citation>
    <scope>NUCLEOTIDE SEQUENCE [LARGE SCALE GENOMIC DNA]</scope>
    <source>
        <strain evidence="3 4">RN42</strain>
    </source>
</reference>
<evidence type="ECO:0000256" key="2">
    <source>
        <dbReference type="SAM" id="Phobius"/>
    </source>
</evidence>
<sequence length="129" mass="14104">MGTALRLISHLLAVILSIVLWYLVDTRSAKKGDTTQASSWLDDNSINIIITTTVPALFRLVELLLSKRQTEMARMAEWLTIVAQYKQLQSGSTKTTNSTPPNNATTTGLDATAPPTQVAIENDQYLQGA</sequence>
<dbReference type="EMBL" id="ML119705">
    <property type="protein sequence ID" value="RPA78896.1"/>
    <property type="molecule type" value="Genomic_DNA"/>
</dbReference>
<feature type="transmembrane region" description="Helical" evidence="2">
    <location>
        <begin position="44"/>
        <end position="65"/>
    </location>
</feature>
<keyword evidence="2" id="KW-0812">Transmembrane</keyword>
<keyword evidence="2" id="KW-1133">Transmembrane helix</keyword>
<feature type="region of interest" description="Disordered" evidence="1">
    <location>
        <begin position="90"/>
        <end position="116"/>
    </location>
</feature>
<protein>
    <submittedName>
        <fullName evidence="3">Uncharacterized protein</fullName>
    </submittedName>
</protein>